<comment type="similarity">
    <text evidence="1">Belongs to the outer membrane factor (OMF) (TC 1.B.17) family.</text>
</comment>
<sequence length="459" mass="50322">MINKSLRNAGALCLSLILAACSNTEKRENYAELAQGELESIGDANFSQWEGLDHVAPVSYLTDLIQDAQLDQLIQQALDANPSLQETKLTLQASLWSIKSQHGDSLPTVEAGFSAGKSEGDSASYQADVSVSWEIDLWQKLAASEEASAKSLASDEALYQASQDTLVASLIKTWLAITAKQHAIDIEEKRLALLEANEQLIQKRFKNGLGDLEELDSARTTTSQSRSDLVELQEDLAIEIRTLQLYLGSQEPIKFTANTNYPNVSLSFSDFPEQNLQRRPDLKAAYLDIEAADLNTTVAYKDMLPSISLSATLSETASSPSGALFGSPIWSLLAQLTQPLYQGGQLEAAAEIAKLETAQTYQAYRDTLLTAVNEVESALGQERVLSLQTQHIRNALTSSQKNLSQYEKKYRSGLIEISDLIDVQTTTFDLEAQLDDIIYQHLSNRVNLGLALGLGVNEE</sequence>
<dbReference type="InterPro" id="IPR010131">
    <property type="entry name" value="MdtP/NodT-like"/>
</dbReference>
<dbReference type="Gene3D" id="2.20.200.10">
    <property type="entry name" value="Outer membrane efflux proteins (OEP)"/>
    <property type="match status" value="1"/>
</dbReference>
<dbReference type="RefSeq" id="WP_036160296.1">
    <property type="nucleotide sequence ID" value="NZ_JAMB01000004.1"/>
</dbReference>
<keyword evidence="3" id="KW-1185">Reference proteome</keyword>
<dbReference type="Gene3D" id="1.20.1600.10">
    <property type="entry name" value="Outer membrane efflux proteins (OEP)"/>
    <property type="match status" value="1"/>
</dbReference>
<gene>
    <name evidence="2" type="ORF">MUS1_10860</name>
</gene>
<reference evidence="2 3" key="1">
    <citation type="submission" date="2014-01" db="EMBL/GenBank/DDBJ databases">
        <title>Marinomonas ushuaiensis DSM 15871 Genome Sequencing.</title>
        <authorList>
            <person name="Lai Q."/>
            <person name="Shao Z.S."/>
        </authorList>
    </citation>
    <scope>NUCLEOTIDE SEQUENCE [LARGE SCALE GENOMIC DNA]</scope>
    <source>
        <strain evidence="2 3">DSM 15871</strain>
    </source>
</reference>
<dbReference type="GO" id="GO:0015562">
    <property type="term" value="F:efflux transmembrane transporter activity"/>
    <property type="evidence" value="ECO:0007669"/>
    <property type="project" value="InterPro"/>
</dbReference>
<dbReference type="PROSITE" id="PS51257">
    <property type="entry name" value="PROKAR_LIPOPROTEIN"/>
    <property type="match status" value="1"/>
</dbReference>
<accession>X7E812</accession>
<dbReference type="OrthoDB" id="9770517at2"/>
<dbReference type="SUPFAM" id="SSF56954">
    <property type="entry name" value="Outer membrane efflux proteins (OEP)"/>
    <property type="match status" value="1"/>
</dbReference>
<dbReference type="eggNOG" id="COG1538">
    <property type="taxonomic scope" value="Bacteria"/>
</dbReference>
<evidence type="ECO:0000313" key="2">
    <source>
        <dbReference type="EMBL" id="ETX11298.1"/>
    </source>
</evidence>
<name>X7E812_9GAMM</name>
<dbReference type="PANTHER" id="PTHR30203">
    <property type="entry name" value="OUTER MEMBRANE CATION EFFLUX PROTEIN"/>
    <property type="match status" value="1"/>
</dbReference>
<dbReference type="AlphaFoldDB" id="X7E812"/>
<dbReference type="EMBL" id="JAMB01000004">
    <property type="protein sequence ID" value="ETX11298.1"/>
    <property type="molecule type" value="Genomic_DNA"/>
</dbReference>
<proteinExistence type="inferred from homology"/>
<dbReference type="STRING" id="1122207.MUS1_10860"/>
<evidence type="ECO:0000313" key="3">
    <source>
        <dbReference type="Proteomes" id="UP000054058"/>
    </source>
</evidence>
<dbReference type="Proteomes" id="UP000054058">
    <property type="component" value="Unassembled WGS sequence"/>
</dbReference>
<dbReference type="InterPro" id="IPR003423">
    <property type="entry name" value="OMP_efflux"/>
</dbReference>
<comment type="caution">
    <text evidence="2">The sequence shown here is derived from an EMBL/GenBank/DDBJ whole genome shotgun (WGS) entry which is preliminary data.</text>
</comment>
<dbReference type="PATRIC" id="fig|1122207.3.peg.1302"/>
<protein>
    <submittedName>
        <fullName evidence="2">RND transporter</fullName>
    </submittedName>
</protein>
<evidence type="ECO:0000256" key="1">
    <source>
        <dbReference type="ARBA" id="ARBA00007613"/>
    </source>
</evidence>
<organism evidence="2 3">
    <name type="scientific">Marinomonas ushuaiensis DSM 15871</name>
    <dbReference type="NCBI Taxonomy" id="1122207"/>
    <lineage>
        <taxon>Bacteria</taxon>
        <taxon>Pseudomonadati</taxon>
        <taxon>Pseudomonadota</taxon>
        <taxon>Gammaproteobacteria</taxon>
        <taxon>Oceanospirillales</taxon>
        <taxon>Oceanospirillaceae</taxon>
        <taxon>Marinomonas</taxon>
    </lineage>
</organism>
<dbReference type="Pfam" id="PF02321">
    <property type="entry name" value="OEP"/>
    <property type="match status" value="2"/>
</dbReference>